<evidence type="ECO:0000313" key="9">
    <source>
        <dbReference type="EMBL" id="TKR89710.1"/>
    </source>
</evidence>
<dbReference type="PANTHER" id="PTHR10869">
    <property type="entry name" value="PROLYL 4-HYDROXYLASE ALPHA SUBUNIT"/>
    <property type="match status" value="1"/>
</dbReference>
<comment type="caution">
    <text evidence="9">The sequence shown here is derived from an EMBL/GenBank/DDBJ whole genome shotgun (WGS) entry which is preliminary data.</text>
</comment>
<keyword evidence="7" id="KW-0732">Signal</keyword>
<keyword evidence="6" id="KW-0408">Iron</keyword>
<feature type="domain" description="Fe2OG dioxygenase" evidence="8">
    <location>
        <begin position="151"/>
        <end position="256"/>
    </location>
</feature>
<feature type="signal peptide" evidence="7">
    <location>
        <begin position="1"/>
        <end position="21"/>
    </location>
</feature>
<feature type="chain" id="PRO_5020734389" description="Fe2OG dioxygenase domain-containing protein" evidence="7">
    <location>
        <begin position="22"/>
        <end position="298"/>
    </location>
</feature>
<sequence length="298" mass="34085">MILKRTLPILCVLDLIYGVSGYEEASGEMPEGWTENIEGCEGARSPNSVFNEYRCYHAHMYFVPFKIEVLNINPPLLIFHKLFSAKHCKEFLEMTKEKQLETVTVQDNEKSDQTSKTRVANGSWVDHFENPIAEATYLKIQSRINVIDFSEAEKFQVLQYFPGGHYAPHYDYLEYLDEYWQTRGNRIATFLAIMKTAEGGGGTVFPHMGITIQPHPGDAILWYNMDPSGEKAFNSLHGACPILKGEKLGATLWVRVYGQEFISLCPLEKGKPYDYRNIVKPVKRWLDPYLLKAFPIGV</sequence>
<keyword evidence="5" id="KW-0560">Oxidoreductase</keyword>
<organism evidence="9 10">
    <name type="scientific">Steinernema carpocapsae</name>
    <name type="common">Entomopathogenic nematode</name>
    <dbReference type="NCBI Taxonomy" id="34508"/>
    <lineage>
        <taxon>Eukaryota</taxon>
        <taxon>Metazoa</taxon>
        <taxon>Ecdysozoa</taxon>
        <taxon>Nematoda</taxon>
        <taxon>Chromadorea</taxon>
        <taxon>Rhabditida</taxon>
        <taxon>Tylenchina</taxon>
        <taxon>Panagrolaimomorpha</taxon>
        <taxon>Strongyloidoidea</taxon>
        <taxon>Steinernematidae</taxon>
        <taxon>Steinernema</taxon>
    </lineage>
</organism>
<dbReference type="EMBL" id="AZBU02000003">
    <property type="protein sequence ID" value="TKR89710.1"/>
    <property type="molecule type" value="Genomic_DNA"/>
</dbReference>
<dbReference type="OrthoDB" id="420380at2759"/>
<dbReference type="Gene3D" id="2.60.120.620">
    <property type="entry name" value="q2cbj1_9rhob like domain"/>
    <property type="match status" value="1"/>
</dbReference>
<evidence type="ECO:0000256" key="3">
    <source>
        <dbReference type="ARBA" id="ARBA00022896"/>
    </source>
</evidence>
<dbReference type="PANTHER" id="PTHR10869:SF210">
    <property type="entry name" value="FE2OG DIOXYGENASE DOMAIN-CONTAINING PROTEIN"/>
    <property type="match status" value="1"/>
</dbReference>
<evidence type="ECO:0000256" key="2">
    <source>
        <dbReference type="ARBA" id="ARBA00022723"/>
    </source>
</evidence>
<evidence type="ECO:0000259" key="8">
    <source>
        <dbReference type="PROSITE" id="PS51471"/>
    </source>
</evidence>
<accession>A0A4U5P1M9</accession>
<gene>
    <name evidence="9" type="ORF">L596_013772</name>
</gene>
<dbReference type="Proteomes" id="UP000298663">
    <property type="component" value="Unassembled WGS sequence"/>
</dbReference>
<proteinExistence type="predicted"/>
<dbReference type="PROSITE" id="PS51471">
    <property type="entry name" value="FE2OG_OXY"/>
    <property type="match status" value="1"/>
</dbReference>
<dbReference type="GO" id="GO:0031418">
    <property type="term" value="F:L-ascorbic acid binding"/>
    <property type="evidence" value="ECO:0007669"/>
    <property type="project" value="UniProtKB-KW"/>
</dbReference>
<keyword evidence="2" id="KW-0479">Metal-binding</keyword>
<dbReference type="InterPro" id="IPR045054">
    <property type="entry name" value="P4HA-like"/>
</dbReference>
<reference evidence="9 10" key="2">
    <citation type="journal article" date="2019" name="G3 (Bethesda)">
        <title>Hybrid Assembly of the Genome of the Entomopathogenic Nematode Steinernema carpocapsae Identifies the X-Chromosome.</title>
        <authorList>
            <person name="Serra L."/>
            <person name="Macchietto M."/>
            <person name="Macias-Munoz A."/>
            <person name="McGill C.J."/>
            <person name="Rodriguez I.M."/>
            <person name="Rodriguez B."/>
            <person name="Murad R."/>
            <person name="Mortazavi A."/>
        </authorList>
    </citation>
    <scope>NUCLEOTIDE SEQUENCE [LARGE SCALE GENOMIC DNA]</scope>
    <source>
        <strain evidence="9 10">ALL</strain>
    </source>
</reference>
<name>A0A4U5P1M9_STECR</name>
<dbReference type="InterPro" id="IPR044862">
    <property type="entry name" value="Pro_4_hyd_alph_FE2OG_OXY"/>
</dbReference>
<dbReference type="InterPro" id="IPR005123">
    <property type="entry name" value="Oxoglu/Fe-dep_dioxygenase_dom"/>
</dbReference>
<dbReference type="SMART" id="SM00702">
    <property type="entry name" value="P4Hc"/>
    <property type="match status" value="1"/>
</dbReference>
<protein>
    <recommendedName>
        <fullName evidence="8">Fe2OG dioxygenase domain-containing protein</fullName>
    </recommendedName>
</protein>
<reference evidence="9 10" key="1">
    <citation type="journal article" date="2015" name="Genome Biol.">
        <title>Comparative genomics of Steinernema reveals deeply conserved gene regulatory networks.</title>
        <authorList>
            <person name="Dillman A.R."/>
            <person name="Macchietto M."/>
            <person name="Porter C.F."/>
            <person name="Rogers A."/>
            <person name="Williams B."/>
            <person name="Antoshechkin I."/>
            <person name="Lee M.M."/>
            <person name="Goodwin Z."/>
            <person name="Lu X."/>
            <person name="Lewis E.E."/>
            <person name="Goodrich-Blair H."/>
            <person name="Stock S.P."/>
            <person name="Adams B.J."/>
            <person name="Sternberg P.W."/>
            <person name="Mortazavi A."/>
        </authorList>
    </citation>
    <scope>NUCLEOTIDE SEQUENCE [LARGE SCALE GENOMIC DNA]</scope>
    <source>
        <strain evidence="9 10">ALL</strain>
    </source>
</reference>
<dbReference type="GO" id="GO:0005783">
    <property type="term" value="C:endoplasmic reticulum"/>
    <property type="evidence" value="ECO:0007669"/>
    <property type="project" value="TreeGrafter"/>
</dbReference>
<keyword evidence="10" id="KW-1185">Reference proteome</keyword>
<dbReference type="AlphaFoldDB" id="A0A4U5P1M9"/>
<comment type="cofactor">
    <cofactor evidence="1">
        <name>L-ascorbate</name>
        <dbReference type="ChEBI" id="CHEBI:38290"/>
    </cofactor>
</comment>
<evidence type="ECO:0000313" key="10">
    <source>
        <dbReference type="Proteomes" id="UP000298663"/>
    </source>
</evidence>
<evidence type="ECO:0000256" key="6">
    <source>
        <dbReference type="ARBA" id="ARBA00023004"/>
    </source>
</evidence>
<dbReference type="STRING" id="34508.A0A4U5P1M9"/>
<keyword evidence="4" id="KW-0223">Dioxygenase</keyword>
<dbReference type="GO" id="GO:0005506">
    <property type="term" value="F:iron ion binding"/>
    <property type="evidence" value="ECO:0007669"/>
    <property type="project" value="InterPro"/>
</dbReference>
<evidence type="ECO:0000256" key="5">
    <source>
        <dbReference type="ARBA" id="ARBA00023002"/>
    </source>
</evidence>
<evidence type="ECO:0000256" key="7">
    <source>
        <dbReference type="SAM" id="SignalP"/>
    </source>
</evidence>
<dbReference type="GO" id="GO:0004656">
    <property type="term" value="F:procollagen-proline 4-dioxygenase activity"/>
    <property type="evidence" value="ECO:0007669"/>
    <property type="project" value="TreeGrafter"/>
</dbReference>
<dbReference type="InterPro" id="IPR006620">
    <property type="entry name" value="Pro_4_hyd_alph"/>
</dbReference>
<dbReference type="FunFam" id="2.60.120.620:FF:000030">
    <property type="entry name" value="Proline HYdroxylase"/>
    <property type="match status" value="1"/>
</dbReference>
<keyword evidence="3" id="KW-0847">Vitamin C</keyword>
<evidence type="ECO:0000256" key="1">
    <source>
        <dbReference type="ARBA" id="ARBA00001961"/>
    </source>
</evidence>
<dbReference type="Pfam" id="PF13640">
    <property type="entry name" value="2OG-FeII_Oxy_3"/>
    <property type="match status" value="1"/>
</dbReference>
<evidence type="ECO:0000256" key="4">
    <source>
        <dbReference type="ARBA" id="ARBA00022964"/>
    </source>
</evidence>